<dbReference type="EMBL" id="CP136051">
    <property type="protein sequence ID" value="WOK05411.1"/>
    <property type="molecule type" value="Genomic_DNA"/>
</dbReference>
<dbReference type="Gene3D" id="3.20.20.140">
    <property type="entry name" value="Metal-dependent hydrolases"/>
    <property type="match status" value="1"/>
</dbReference>
<organism evidence="3 4">
    <name type="scientific">Imperialibacter roseus</name>
    <dbReference type="NCBI Taxonomy" id="1324217"/>
    <lineage>
        <taxon>Bacteria</taxon>
        <taxon>Pseudomonadati</taxon>
        <taxon>Bacteroidota</taxon>
        <taxon>Cytophagia</taxon>
        <taxon>Cytophagales</taxon>
        <taxon>Flammeovirgaceae</taxon>
        <taxon>Imperialibacter</taxon>
    </lineage>
</organism>
<evidence type="ECO:0000313" key="3">
    <source>
        <dbReference type="EMBL" id="WOK05411.1"/>
    </source>
</evidence>
<dbReference type="SUPFAM" id="SSF51556">
    <property type="entry name" value="Metallo-dependent hydrolases"/>
    <property type="match status" value="1"/>
</dbReference>
<dbReference type="PANTHER" id="PTHR43569:SF2">
    <property type="entry name" value="AMIDOHYDROLASE-RELATED DOMAIN-CONTAINING PROTEIN"/>
    <property type="match status" value="1"/>
</dbReference>
<dbReference type="Pfam" id="PF04909">
    <property type="entry name" value="Amidohydro_2"/>
    <property type="match status" value="1"/>
</dbReference>
<sequence length="277" mass="31747">MPKIDAHQHFWKYDSARHGWINGSMKVIQRDFMPDDLEPVLHAHGIDSCVLVQVDQNQQENEFQLANAQANDFIKGVVGWVDLQAEDIEQQLASLSKHKKLKGFRHILQGEADDAFMLRPAFRNGIGKLRKFGFTYDILIFPKHLKNACQLVKEFPDQPFVLDHLAKPYIKAGKIEEWKKDISALAQFNNVMCKVSGMVTEAEWKNWQKADFTPYLDVVVEGFGMDRLMFGSDWPVCLCAADYTQVVDLVDDYFSSFSKSEQAAFWGGNAARFYNLE</sequence>
<evidence type="ECO:0000313" key="4">
    <source>
        <dbReference type="Proteomes" id="UP001302349"/>
    </source>
</evidence>
<protein>
    <submittedName>
        <fullName evidence="3">Amidohydrolase family protein</fullName>
    </submittedName>
</protein>
<proteinExistence type="inferred from homology"/>
<name>A0ABZ0ILK2_9BACT</name>
<dbReference type="InterPro" id="IPR052350">
    <property type="entry name" value="Metallo-dep_Lactonases"/>
</dbReference>
<evidence type="ECO:0000256" key="1">
    <source>
        <dbReference type="ARBA" id="ARBA00038310"/>
    </source>
</evidence>
<dbReference type="Proteomes" id="UP001302349">
    <property type="component" value="Chromosome"/>
</dbReference>
<dbReference type="InterPro" id="IPR032466">
    <property type="entry name" value="Metal_Hydrolase"/>
</dbReference>
<feature type="domain" description="Amidohydrolase-related" evidence="2">
    <location>
        <begin position="4"/>
        <end position="276"/>
    </location>
</feature>
<keyword evidence="4" id="KW-1185">Reference proteome</keyword>
<accession>A0ABZ0ILK2</accession>
<dbReference type="RefSeq" id="WP_317488171.1">
    <property type="nucleotide sequence ID" value="NZ_CP136051.1"/>
</dbReference>
<gene>
    <name evidence="3" type="ORF">RT717_20225</name>
</gene>
<dbReference type="InterPro" id="IPR006680">
    <property type="entry name" value="Amidohydro-rel"/>
</dbReference>
<evidence type="ECO:0000259" key="2">
    <source>
        <dbReference type="Pfam" id="PF04909"/>
    </source>
</evidence>
<comment type="similarity">
    <text evidence="1">Belongs to the metallo-dependent hydrolases superfamily.</text>
</comment>
<reference evidence="3 4" key="1">
    <citation type="journal article" date="2023" name="Microbiol. Resour. Announc.">
        <title>Complete Genome Sequence of Imperialibacter roseus strain P4T.</title>
        <authorList>
            <person name="Tizabi D.R."/>
            <person name="Bachvaroff T."/>
            <person name="Hill R.T."/>
        </authorList>
    </citation>
    <scope>NUCLEOTIDE SEQUENCE [LARGE SCALE GENOMIC DNA]</scope>
    <source>
        <strain evidence="3 4">P4T</strain>
    </source>
</reference>
<dbReference type="PANTHER" id="PTHR43569">
    <property type="entry name" value="AMIDOHYDROLASE"/>
    <property type="match status" value="1"/>
</dbReference>